<dbReference type="Gene3D" id="1.10.260.40">
    <property type="entry name" value="lambda repressor-like DNA-binding domains"/>
    <property type="match status" value="1"/>
</dbReference>
<evidence type="ECO:0000313" key="4">
    <source>
        <dbReference type="Proteomes" id="UP000295097"/>
    </source>
</evidence>
<dbReference type="InterPro" id="IPR010982">
    <property type="entry name" value="Lambda_DNA-bd_dom_sf"/>
</dbReference>
<dbReference type="RefSeq" id="WP_132308833.1">
    <property type="nucleotide sequence ID" value="NZ_SMAR01000004.1"/>
</dbReference>
<dbReference type="AlphaFoldDB" id="A0A4R3NVD0"/>
<evidence type="ECO:0000313" key="3">
    <source>
        <dbReference type="EMBL" id="TCT42757.1"/>
    </source>
</evidence>
<accession>A0A4R3NVD0</accession>
<name>A0A4R3NVD0_9HYPH</name>
<dbReference type="InterPro" id="IPR001387">
    <property type="entry name" value="Cro/C1-type_HTH"/>
</dbReference>
<comment type="caution">
    <text evidence="3">The sequence shown here is derived from an EMBL/GenBank/DDBJ whole genome shotgun (WGS) entry which is preliminary data.</text>
</comment>
<dbReference type="PROSITE" id="PS50943">
    <property type="entry name" value="HTH_CROC1"/>
    <property type="match status" value="1"/>
</dbReference>
<feature type="region of interest" description="Disordered" evidence="1">
    <location>
        <begin position="75"/>
        <end position="94"/>
    </location>
</feature>
<proteinExistence type="predicted"/>
<evidence type="ECO:0000259" key="2">
    <source>
        <dbReference type="PROSITE" id="PS50943"/>
    </source>
</evidence>
<dbReference type="Proteomes" id="UP000295097">
    <property type="component" value="Unassembled WGS sequence"/>
</dbReference>
<organism evidence="3 4">
    <name type="scientific">Martelella mediterranea</name>
    <dbReference type="NCBI Taxonomy" id="293089"/>
    <lineage>
        <taxon>Bacteria</taxon>
        <taxon>Pseudomonadati</taxon>
        <taxon>Pseudomonadota</taxon>
        <taxon>Alphaproteobacteria</taxon>
        <taxon>Hyphomicrobiales</taxon>
        <taxon>Aurantimonadaceae</taxon>
        <taxon>Martelella</taxon>
    </lineage>
</organism>
<dbReference type="GO" id="GO:0003677">
    <property type="term" value="F:DNA binding"/>
    <property type="evidence" value="ECO:0007669"/>
    <property type="project" value="InterPro"/>
</dbReference>
<dbReference type="OrthoDB" id="461984at2"/>
<dbReference type="SUPFAM" id="SSF47413">
    <property type="entry name" value="lambda repressor-like DNA-binding domains"/>
    <property type="match status" value="1"/>
</dbReference>
<gene>
    <name evidence="3" type="ORF">EDC90_100458</name>
</gene>
<dbReference type="EMBL" id="SMAR01000004">
    <property type="protein sequence ID" value="TCT42757.1"/>
    <property type="molecule type" value="Genomic_DNA"/>
</dbReference>
<dbReference type="Pfam" id="PF01381">
    <property type="entry name" value="HTH_3"/>
    <property type="match status" value="1"/>
</dbReference>
<feature type="domain" description="HTH cro/C1-type" evidence="2">
    <location>
        <begin position="28"/>
        <end position="58"/>
    </location>
</feature>
<dbReference type="CDD" id="cd00093">
    <property type="entry name" value="HTH_XRE"/>
    <property type="match status" value="1"/>
</dbReference>
<dbReference type="SMART" id="SM00530">
    <property type="entry name" value="HTH_XRE"/>
    <property type="match status" value="1"/>
</dbReference>
<protein>
    <submittedName>
        <fullName evidence="3">Helix-turn-helix protein</fullName>
    </submittedName>
</protein>
<keyword evidence="4" id="KW-1185">Reference proteome</keyword>
<sequence length="94" mass="10653">MHNFWLRFDLTEMDALCIFSGMENQVDIKALRERIGWTQAQLAEWLGVAQGSVSRMETKGRVRGPTMRLLKTLAAEQRPDDVPRPVANAPEVAE</sequence>
<reference evidence="3 4" key="1">
    <citation type="submission" date="2019-03" db="EMBL/GenBank/DDBJ databases">
        <title>Freshwater and sediment microbial communities from various areas in North America, analyzing microbe dynamics in response to fracking.</title>
        <authorList>
            <person name="Lamendella R."/>
        </authorList>
    </citation>
    <scope>NUCLEOTIDE SEQUENCE [LARGE SCALE GENOMIC DNA]</scope>
    <source>
        <strain evidence="3 4">175.2</strain>
    </source>
</reference>
<evidence type="ECO:0000256" key="1">
    <source>
        <dbReference type="SAM" id="MobiDB-lite"/>
    </source>
</evidence>